<dbReference type="SUPFAM" id="SSF46894">
    <property type="entry name" value="C-terminal effector domain of the bipartite response regulators"/>
    <property type="match status" value="1"/>
</dbReference>
<reference evidence="5 6" key="1">
    <citation type="submission" date="2019-04" db="EMBL/GenBank/DDBJ databases">
        <title>Herbidospora sp. NEAU-GS14.nov., a novel actinomycete isolated from soil.</title>
        <authorList>
            <person name="Han L."/>
        </authorList>
    </citation>
    <scope>NUCLEOTIDE SEQUENCE [LARGE SCALE GENOMIC DNA]</scope>
    <source>
        <strain evidence="5 6">NEAU-GS14</strain>
    </source>
</reference>
<dbReference type="InterPro" id="IPR027417">
    <property type="entry name" value="P-loop_NTPase"/>
</dbReference>
<dbReference type="Gene3D" id="3.40.50.300">
    <property type="entry name" value="P-loop containing nucleotide triphosphate hydrolases"/>
    <property type="match status" value="1"/>
</dbReference>
<evidence type="ECO:0000256" key="3">
    <source>
        <dbReference type="PROSITE-ProRule" id="PRU01091"/>
    </source>
</evidence>
<dbReference type="InterPro" id="IPR003593">
    <property type="entry name" value="AAA+_ATPase"/>
</dbReference>
<dbReference type="AlphaFoldDB" id="A0A4U3MLN8"/>
<dbReference type="InterPro" id="IPR036388">
    <property type="entry name" value="WH-like_DNA-bd_sf"/>
</dbReference>
<dbReference type="OrthoDB" id="3194665at2"/>
<dbReference type="SMART" id="SM01043">
    <property type="entry name" value="BTAD"/>
    <property type="match status" value="1"/>
</dbReference>
<dbReference type="InterPro" id="IPR005158">
    <property type="entry name" value="BTAD"/>
</dbReference>
<organism evidence="5 6">
    <name type="scientific">Herbidospora galbida</name>
    <dbReference type="NCBI Taxonomy" id="2575442"/>
    <lineage>
        <taxon>Bacteria</taxon>
        <taxon>Bacillati</taxon>
        <taxon>Actinomycetota</taxon>
        <taxon>Actinomycetes</taxon>
        <taxon>Streptosporangiales</taxon>
        <taxon>Streptosporangiaceae</taxon>
        <taxon>Herbidospora</taxon>
    </lineage>
</organism>
<dbReference type="Proteomes" id="UP000308705">
    <property type="component" value="Unassembled WGS sequence"/>
</dbReference>
<evidence type="ECO:0000256" key="1">
    <source>
        <dbReference type="ARBA" id="ARBA00005820"/>
    </source>
</evidence>
<dbReference type="GO" id="GO:0006355">
    <property type="term" value="P:regulation of DNA-templated transcription"/>
    <property type="evidence" value="ECO:0007669"/>
    <property type="project" value="InterPro"/>
</dbReference>
<protein>
    <submittedName>
        <fullName evidence="5">AfsR/SARP family transcriptional regulator</fullName>
    </submittedName>
</protein>
<dbReference type="PANTHER" id="PTHR47691">
    <property type="entry name" value="REGULATOR-RELATED"/>
    <property type="match status" value="1"/>
</dbReference>
<dbReference type="InterPro" id="IPR001867">
    <property type="entry name" value="OmpR/PhoB-type_DNA-bd"/>
</dbReference>
<comment type="similarity">
    <text evidence="1">Belongs to the AfsR/DnrI/RedD regulatory family.</text>
</comment>
<keyword evidence="6" id="KW-1185">Reference proteome</keyword>
<dbReference type="PROSITE" id="PS51755">
    <property type="entry name" value="OMPR_PHOB"/>
    <property type="match status" value="1"/>
</dbReference>
<feature type="DNA-binding region" description="OmpR/PhoB-type" evidence="3">
    <location>
        <begin position="2"/>
        <end position="104"/>
    </location>
</feature>
<evidence type="ECO:0000256" key="2">
    <source>
        <dbReference type="ARBA" id="ARBA00023125"/>
    </source>
</evidence>
<keyword evidence="2 3" id="KW-0238">DNA-binding</keyword>
<dbReference type="EMBL" id="SZQA01000005">
    <property type="protein sequence ID" value="TKK89900.1"/>
    <property type="molecule type" value="Genomic_DNA"/>
</dbReference>
<dbReference type="GO" id="GO:0000160">
    <property type="term" value="P:phosphorelay signal transduction system"/>
    <property type="evidence" value="ECO:0007669"/>
    <property type="project" value="InterPro"/>
</dbReference>
<evidence type="ECO:0000313" key="6">
    <source>
        <dbReference type="Proteomes" id="UP000308705"/>
    </source>
</evidence>
<dbReference type="SUPFAM" id="SSF52540">
    <property type="entry name" value="P-loop containing nucleoside triphosphate hydrolases"/>
    <property type="match status" value="1"/>
</dbReference>
<evidence type="ECO:0000259" key="4">
    <source>
        <dbReference type="PROSITE" id="PS51755"/>
    </source>
</evidence>
<dbReference type="GO" id="GO:0003677">
    <property type="term" value="F:DNA binding"/>
    <property type="evidence" value="ECO:0007669"/>
    <property type="project" value="UniProtKB-UniRule"/>
</dbReference>
<proteinExistence type="inferred from homology"/>
<dbReference type="PRINTS" id="PR00364">
    <property type="entry name" value="DISEASERSIST"/>
</dbReference>
<dbReference type="PANTHER" id="PTHR47691:SF3">
    <property type="entry name" value="HTH-TYPE TRANSCRIPTIONAL REGULATOR RV0890C-RELATED"/>
    <property type="match status" value="1"/>
</dbReference>
<dbReference type="Pfam" id="PF13401">
    <property type="entry name" value="AAA_22"/>
    <property type="match status" value="1"/>
</dbReference>
<dbReference type="Gene3D" id="1.25.40.10">
    <property type="entry name" value="Tetratricopeptide repeat domain"/>
    <property type="match status" value="2"/>
</dbReference>
<evidence type="ECO:0000313" key="5">
    <source>
        <dbReference type="EMBL" id="TKK89900.1"/>
    </source>
</evidence>
<dbReference type="Pfam" id="PF00486">
    <property type="entry name" value="Trans_reg_C"/>
    <property type="match status" value="1"/>
</dbReference>
<accession>A0A4U3MLN8</accession>
<dbReference type="SMART" id="SM00382">
    <property type="entry name" value="AAA"/>
    <property type="match status" value="1"/>
</dbReference>
<gene>
    <name evidence="5" type="ORF">FDA94_08470</name>
</gene>
<dbReference type="Pfam" id="PF03704">
    <property type="entry name" value="BTAD"/>
    <property type="match status" value="1"/>
</dbReference>
<dbReference type="SUPFAM" id="SSF48452">
    <property type="entry name" value="TPR-like"/>
    <property type="match status" value="2"/>
</dbReference>
<name>A0A4U3MLN8_9ACTN</name>
<sequence length="1026" mass="110543">MAGSYASGGKVGIMRVGILGPLEVRSGGGEAVTIGGARLRALLVRLALDPGRLITHDELAEALWGDAPPADRANALQSLVSRLRRVLPDPAALRSEPGGYRLTLPKEDVDAHRFAALAASGRAALASGDHRRAAGLLGEAAALWRGRPLADVADAPFADAAVAGLDEAWLTATEDRLEAEPVISELRDLAARHPLRERVHALLMRALAASGRRAEALTVFEEVRHVLADELGVDPGAELREAHLAVLREEQAPRRGRPALRAPLTSFVGRDHDMAEIARRLADSRLVTLVGPGGAGKTRLASTVAAGLDRPVWLVELAPVTNPDDVPQAVLTAVGAGQTKAQEGTIARIVEVLSGGEGVLLLDNCEHLIDAAARLADELLGLCPRLTVLATSREALGIFGESLWPVPPLADEPAVRLFLDRAEAVRPGFALTEANTPVVREICRRLDGLPLAIELAAARLRSLTVDQVAARLDDRFRLLTGGSRTAMARHQTLRAVVAWSWDLLGDDERDLAERLAVFPGGFTAEAAEAVGGSLDLLAALVDRSLLQLIDGPRYRMLETIREYGLERLAERGEVDEVRRAHTRYFLDLAEQGGAQMHGHGQLSWIRILGTDHDNLLAAFHYAIERGDAATATRITAALGTFWMITGRRSESVPWLKSALDLDGEPDRNAWLITTMMYLLNSLMSQPVEDVDGLIARFGEISRQAEVDDDPLLCLITPIYHLFLDDVDGGLAAIDRAFGVASPWSRAMLLMFRGFMLENEGDPNGMLADLREAAVGFREVGDRWGLAQALTFIADAAMLFGDFDLVVKSLEEAIELTRLLNPDDDAGHQRMYLATARSRQGDVEGARHELRLMAESRRNEWSIRDAAFSRIGLGDLAREVGDLVEARFQYEQAAVAVDQSGIVSPQFRALVLTCLGHLAVAEGDLEAAASLAAEAAGLADSVRDRPVLARVGVLAAEVEGVRGNAEGAARLLGASEQLRGAPDAYNPDVFRISVQLRETLGEEAYQQAYGKGAALDRPAAIDQVLRR</sequence>
<dbReference type="InterPro" id="IPR049945">
    <property type="entry name" value="AAA_22"/>
</dbReference>
<comment type="caution">
    <text evidence="5">The sequence shown here is derived from an EMBL/GenBank/DDBJ whole genome shotgun (WGS) entry which is preliminary data.</text>
</comment>
<dbReference type="Gene3D" id="1.10.10.10">
    <property type="entry name" value="Winged helix-like DNA-binding domain superfamily/Winged helix DNA-binding domain"/>
    <property type="match status" value="1"/>
</dbReference>
<dbReference type="SMART" id="SM00862">
    <property type="entry name" value="Trans_reg_C"/>
    <property type="match status" value="1"/>
</dbReference>
<feature type="domain" description="OmpR/PhoB-type" evidence="4">
    <location>
        <begin position="2"/>
        <end position="104"/>
    </location>
</feature>
<dbReference type="GO" id="GO:0016887">
    <property type="term" value="F:ATP hydrolysis activity"/>
    <property type="evidence" value="ECO:0007669"/>
    <property type="project" value="InterPro"/>
</dbReference>
<dbReference type="InterPro" id="IPR011990">
    <property type="entry name" value="TPR-like_helical_dom_sf"/>
</dbReference>
<dbReference type="CDD" id="cd15831">
    <property type="entry name" value="BTAD"/>
    <property type="match status" value="1"/>
</dbReference>
<dbReference type="InterPro" id="IPR016032">
    <property type="entry name" value="Sig_transdc_resp-reg_C-effctor"/>
</dbReference>